<dbReference type="AlphaFoldDB" id="A0A017T8C1"/>
<dbReference type="EMBL" id="ASRX01000026">
    <property type="protein sequence ID" value="EYF05222.1"/>
    <property type="molecule type" value="Genomic_DNA"/>
</dbReference>
<protein>
    <recommendedName>
        <fullName evidence="3">Cytochrome P460 domain-containing protein</fullName>
    </recommendedName>
</protein>
<evidence type="ECO:0008006" key="3">
    <source>
        <dbReference type="Google" id="ProtNLM"/>
    </source>
</evidence>
<dbReference type="Proteomes" id="UP000019678">
    <property type="component" value="Unassembled WGS sequence"/>
</dbReference>
<organism evidence="1 2">
    <name type="scientific">Chondromyces apiculatus DSM 436</name>
    <dbReference type="NCBI Taxonomy" id="1192034"/>
    <lineage>
        <taxon>Bacteria</taxon>
        <taxon>Pseudomonadati</taxon>
        <taxon>Myxococcota</taxon>
        <taxon>Polyangia</taxon>
        <taxon>Polyangiales</taxon>
        <taxon>Polyangiaceae</taxon>
        <taxon>Chondromyces</taxon>
    </lineage>
</organism>
<keyword evidence="2" id="KW-1185">Reference proteome</keyword>
<gene>
    <name evidence="1" type="ORF">CAP_3587</name>
</gene>
<dbReference type="InterPro" id="IPR038142">
    <property type="entry name" value="Cytochrome_P460_sp"/>
</dbReference>
<evidence type="ECO:0000313" key="2">
    <source>
        <dbReference type="Proteomes" id="UP000019678"/>
    </source>
</evidence>
<reference evidence="1 2" key="1">
    <citation type="submission" date="2013-05" db="EMBL/GenBank/DDBJ databases">
        <title>Genome assembly of Chondromyces apiculatus DSM 436.</title>
        <authorList>
            <person name="Sharma G."/>
            <person name="Khatri I."/>
            <person name="Kaur C."/>
            <person name="Mayilraj S."/>
            <person name="Subramanian S."/>
        </authorList>
    </citation>
    <scope>NUCLEOTIDE SEQUENCE [LARGE SCALE GENOMIC DNA]</scope>
    <source>
        <strain evidence="1 2">DSM 436</strain>
    </source>
</reference>
<dbReference type="Gene3D" id="3.50.70.20">
    <property type="entry name" value="Cytochrome P460"/>
    <property type="match status" value="1"/>
</dbReference>
<name>A0A017T8C1_9BACT</name>
<comment type="caution">
    <text evidence="1">The sequence shown here is derived from an EMBL/GenBank/DDBJ whole genome shotgun (WGS) entry which is preliminary data.</text>
</comment>
<evidence type="ECO:0000313" key="1">
    <source>
        <dbReference type="EMBL" id="EYF05222.1"/>
    </source>
</evidence>
<accession>A0A017T8C1</accession>
<dbReference type="CDD" id="cd20716">
    <property type="entry name" value="cyt_P460_fam"/>
    <property type="match status" value="1"/>
</dbReference>
<sequence>MHYAAGAPAPTAVLVMEKRAPGYDPEGGDWEYLLVTPAGGIASRGRLLPCQRCHAEALHDHVFGVSR</sequence>
<proteinExistence type="predicted"/>